<sequence>MATPSAGASLPTLPDEMLRLVFSGISASAERARLARVRRRLHPLAMEHLYRNVVCWGARERNLLARTFEARPDLQNLVRKMSLYSEPQRNRSTADGTDREEKPGCPTPDALRAFLRLPACVELSLWDVRPSVLHSAFGATSALAKVNHLSLRFDPFEDDDDATWWANLAQVPSLTHLSLSAPDEIPSPTAADSLTHVRHLDISVDLAPPFDVPLSTTFPSLQELLVYNFLDPDALEHVLSTAPPGLTTLFVMTDDAQDIVATHLSRYEKLSKLRLSTQLRSRALRKSLAASPISHLALDAGCTEVDRFLTCVLRNCAQLRRLAELVLDHVWTLTGNGIVVNLRDANVLRSAHKAVLFRNDLADDMRPDWPDGSSAEGLSYVLELARKAGVRVSGSALECLNWERDFEEQFKRFLVQKSIETKDYGALERHYGREEAGDAIVRYQPDLADLVAEANRRREEQRMAEV</sequence>
<organism evidence="3 4">
    <name type="scientific">Rhodotorula taiwanensis</name>
    <dbReference type="NCBI Taxonomy" id="741276"/>
    <lineage>
        <taxon>Eukaryota</taxon>
        <taxon>Fungi</taxon>
        <taxon>Dikarya</taxon>
        <taxon>Basidiomycota</taxon>
        <taxon>Pucciniomycotina</taxon>
        <taxon>Microbotryomycetes</taxon>
        <taxon>Sporidiobolales</taxon>
        <taxon>Sporidiobolaceae</taxon>
        <taxon>Rhodotorula</taxon>
    </lineage>
</organism>
<dbReference type="Proteomes" id="UP000237144">
    <property type="component" value="Unassembled WGS sequence"/>
</dbReference>
<dbReference type="InterPro" id="IPR032675">
    <property type="entry name" value="LRR_dom_sf"/>
</dbReference>
<reference evidence="3 4" key="1">
    <citation type="journal article" date="2018" name="Front. Microbiol.">
        <title>Prospects for Fungal Bioremediation of Acidic Radioactive Waste Sites: Characterization and Genome Sequence of Rhodotorula taiwanensis MD1149.</title>
        <authorList>
            <person name="Tkavc R."/>
            <person name="Matrosova V.Y."/>
            <person name="Grichenko O.E."/>
            <person name="Gostincar C."/>
            <person name="Volpe R.P."/>
            <person name="Klimenkova P."/>
            <person name="Gaidamakova E.K."/>
            <person name="Zhou C.E."/>
            <person name="Stewart B.J."/>
            <person name="Lyman M.G."/>
            <person name="Malfatti S.A."/>
            <person name="Rubinfeld B."/>
            <person name="Courtot M."/>
            <person name="Singh J."/>
            <person name="Dalgard C.L."/>
            <person name="Hamilton T."/>
            <person name="Frey K.G."/>
            <person name="Gunde-Cimerman N."/>
            <person name="Dugan L."/>
            <person name="Daly M.J."/>
        </authorList>
    </citation>
    <scope>NUCLEOTIDE SEQUENCE [LARGE SCALE GENOMIC DNA]</scope>
    <source>
        <strain evidence="3 4">MD1149</strain>
    </source>
</reference>
<proteinExistence type="predicted"/>
<dbReference type="PROSITE" id="PS50181">
    <property type="entry name" value="FBOX"/>
    <property type="match status" value="1"/>
</dbReference>
<dbReference type="Gene3D" id="3.80.10.10">
    <property type="entry name" value="Ribonuclease Inhibitor"/>
    <property type="match status" value="1"/>
</dbReference>
<dbReference type="InterPro" id="IPR001810">
    <property type="entry name" value="F-box_dom"/>
</dbReference>
<feature type="compositionally biased region" description="Polar residues" evidence="1">
    <location>
        <begin position="85"/>
        <end position="95"/>
    </location>
</feature>
<accession>A0A2S5BHI6</accession>
<dbReference type="OrthoDB" id="2522477at2759"/>
<dbReference type="EMBL" id="PJQD01000005">
    <property type="protein sequence ID" value="POY76238.1"/>
    <property type="molecule type" value="Genomic_DNA"/>
</dbReference>
<evidence type="ECO:0000313" key="4">
    <source>
        <dbReference type="Proteomes" id="UP000237144"/>
    </source>
</evidence>
<dbReference type="AlphaFoldDB" id="A0A2S5BHI6"/>
<feature type="domain" description="F-box" evidence="2">
    <location>
        <begin position="7"/>
        <end position="53"/>
    </location>
</feature>
<name>A0A2S5BHI6_9BASI</name>
<feature type="region of interest" description="Disordered" evidence="1">
    <location>
        <begin position="85"/>
        <end position="107"/>
    </location>
</feature>
<gene>
    <name evidence="3" type="ORF">BMF94_0433</name>
</gene>
<protein>
    <recommendedName>
        <fullName evidence="2">F-box domain-containing protein</fullName>
    </recommendedName>
</protein>
<evidence type="ECO:0000256" key="1">
    <source>
        <dbReference type="SAM" id="MobiDB-lite"/>
    </source>
</evidence>
<evidence type="ECO:0000259" key="2">
    <source>
        <dbReference type="PROSITE" id="PS50181"/>
    </source>
</evidence>
<keyword evidence="4" id="KW-1185">Reference proteome</keyword>
<evidence type="ECO:0000313" key="3">
    <source>
        <dbReference type="EMBL" id="POY76238.1"/>
    </source>
</evidence>
<dbReference type="SUPFAM" id="SSF52047">
    <property type="entry name" value="RNI-like"/>
    <property type="match status" value="1"/>
</dbReference>
<comment type="caution">
    <text evidence="3">The sequence shown here is derived from an EMBL/GenBank/DDBJ whole genome shotgun (WGS) entry which is preliminary data.</text>
</comment>